<keyword evidence="2" id="KW-0521">NADP</keyword>
<gene>
    <name evidence="4" type="ORF">PENVUL_c016G08290</name>
</gene>
<protein>
    <recommendedName>
        <fullName evidence="6">Ketoreductase (KR) domain-containing protein</fullName>
    </recommendedName>
</protein>
<evidence type="ECO:0000313" key="4">
    <source>
        <dbReference type="EMBL" id="OQE06782.1"/>
    </source>
</evidence>
<comment type="similarity">
    <text evidence="1">Belongs to the short-chain dehydrogenases/reductases (SDR) family.</text>
</comment>
<dbReference type="AlphaFoldDB" id="A0A1V6RYB8"/>
<keyword evidence="5" id="KW-1185">Reference proteome</keyword>
<evidence type="ECO:0008006" key="6">
    <source>
        <dbReference type="Google" id="ProtNLM"/>
    </source>
</evidence>
<dbReference type="Gene3D" id="3.40.50.720">
    <property type="entry name" value="NAD(P)-binding Rossmann-like Domain"/>
    <property type="match status" value="1"/>
</dbReference>
<proteinExistence type="inferred from homology"/>
<dbReference type="InterPro" id="IPR002347">
    <property type="entry name" value="SDR_fam"/>
</dbReference>
<dbReference type="SUPFAM" id="SSF51735">
    <property type="entry name" value="NAD(P)-binding Rossmann-fold domains"/>
    <property type="match status" value="1"/>
</dbReference>
<evidence type="ECO:0000256" key="3">
    <source>
        <dbReference type="ARBA" id="ARBA00023002"/>
    </source>
</evidence>
<dbReference type="GO" id="GO:0016491">
    <property type="term" value="F:oxidoreductase activity"/>
    <property type="evidence" value="ECO:0007669"/>
    <property type="project" value="UniProtKB-KW"/>
</dbReference>
<organism evidence="4 5">
    <name type="scientific">Penicillium vulpinum</name>
    <dbReference type="NCBI Taxonomy" id="29845"/>
    <lineage>
        <taxon>Eukaryota</taxon>
        <taxon>Fungi</taxon>
        <taxon>Dikarya</taxon>
        <taxon>Ascomycota</taxon>
        <taxon>Pezizomycotina</taxon>
        <taxon>Eurotiomycetes</taxon>
        <taxon>Eurotiomycetidae</taxon>
        <taxon>Eurotiales</taxon>
        <taxon>Aspergillaceae</taxon>
        <taxon>Penicillium</taxon>
    </lineage>
</organism>
<evidence type="ECO:0000256" key="2">
    <source>
        <dbReference type="ARBA" id="ARBA00022857"/>
    </source>
</evidence>
<dbReference type="STRING" id="29845.A0A1V6RYB8"/>
<dbReference type="EMBL" id="MDYP01000016">
    <property type="protein sequence ID" value="OQE06782.1"/>
    <property type="molecule type" value="Genomic_DNA"/>
</dbReference>
<reference evidence="5" key="1">
    <citation type="journal article" date="2017" name="Nat. Microbiol.">
        <title>Global analysis of biosynthetic gene clusters reveals vast potential of secondary metabolite production in Penicillium species.</title>
        <authorList>
            <person name="Nielsen J.C."/>
            <person name="Grijseels S."/>
            <person name="Prigent S."/>
            <person name="Ji B."/>
            <person name="Dainat J."/>
            <person name="Nielsen K.F."/>
            <person name="Frisvad J.C."/>
            <person name="Workman M."/>
            <person name="Nielsen J."/>
        </authorList>
    </citation>
    <scope>NUCLEOTIDE SEQUENCE [LARGE SCALE GENOMIC DNA]</scope>
    <source>
        <strain evidence="5">IBT 29486</strain>
    </source>
</reference>
<evidence type="ECO:0000313" key="5">
    <source>
        <dbReference type="Proteomes" id="UP000191518"/>
    </source>
</evidence>
<accession>A0A1V6RYB8</accession>
<evidence type="ECO:0000256" key="1">
    <source>
        <dbReference type="ARBA" id="ARBA00006484"/>
    </source>
</evidence>
<dbReference type="InterPro" id="IPR036291">
    <property type="entry name" value="NAD(P)-bd_dom_sf"/>
</dbReference>
<dbReference type="PANTHER" id="PTHR43963">
    <property type="entry name" value="CARBONYL REDUCTASE 1-RELATED"/>
    <property type="match status" value="1"/>
</dbReference>
<dbReference type="Pfam" id="PF00106">
    <property type="entry name" value="adh_short"/>
    <property type="match status" value="1"/>
</dbReference>
<dbReference type="PANTHER" id="PTHR43963:SF6">
    <property type="entry name" value="CHAIN DEHYDROGENASE FAMILY PROTEIN, PUTATIVE (AFU_ORTHOLOGUE AFUA_3G15350)-RELATED"/>
    <property type="match status" value="1"/>
</dbReference>
<name>A0A1V6RYB8_9EURO</name>
<comment type="caution">
    <text evidence="4">The sequence shown here is derived from an EMBL/GenBank/DDBJ whole genome shotgun (WGS) entry which is preliminary data.</text>
</comment>
<sequence>MGAASQKIAWPNCHVIPGSRQLNNGEEAVKKLQADTDVKRTVSGIELDVTEDKSVDAAAEKVAVDYGCLDILVNNTGIVSLANPPSQKKYRNVLNTNVVGSLTARPLRGVIGCSVSKRWALDSSHVTIVRSSLSLSPD</sequence>
<dbReference type="Proteomes" id="UP000191518">
    <property type="component" value="Unassembled WGS sequence"/>
</dbReference>
<keyword evidence="3" id="KW-0560">Oxidoreductase</keyword>